<organism evidence="2 3">
    <name type="scientific">Agrobacterium larrymoorei</name>
    <dbReference type="NCBI Taxonomy" id="160699"/>
    <lineage>
        <taxon>Bacteria</taxon>
        <taxon>Pseudomonadati</taxon>
        <taxon>Pseudomonadota</taxon>
        <taxon>Alphaproteobacteria</taxon>
        <taxon>Hyphomicrobiales</taxon>
        <taxon>Rhizobiaceae</taxon>
        <taxon>Rhizobium/Agrobacterium group</taxon>
        <taxon>Agrobacterium</taxon>
    </lineage>
</organism>
<evidence type="ECO:0000313" key="3">
    <source>
        <dbReference type="Proteomes" id="UP000298664"/>
    </source>
</evidence>
<dbReference type="EMBL" id="CP124733">
    <property type="protein sequence ID" value="WHA40167.1"/>
    <property type="molecule type" value="Genomic_DNA"/>
</dbReference>
<dbReference type="RefSeq" id="WP_137394615.1">
    <property type="nucleotide sequence ID" value="NZ_CP124733.1"/>
</dbReference>
<dbReference type="Proteomes" id="UP000298664">
    <property type="component" value="Chromosome Circular"/>
</dbReference>
<sequence>MSQQSDRLKRRLQAIPVAVKAAVVPALITSGRDLSMTMRLLAPVDSGDLRDSIHITLPGETTPPYSQPGGSTTAGENQVIVTVGNSDVRYPHIVEFGSADTAAQPFFWPSVRLKRKALTNRIKRAIRKAVRDAR</sequence>
<name>A0AAF0KDP9_9HYPH</name>
<protein>
    <submittedName>
        <fullName evidence="2">HK97 gp10 family phage protein</fullName>
    </submittedName>
</protein>
<gene>
    <name evidence="2" type="ORF">CFBP5477_010000</name>
</gene>
<dbReference type="Pfam" id="PF04883">
    <property type="entry name" value="HK97-gp10_like"/>
    <property type="match status" value="1"/>
</dbReference>
<proteinExistence type="predicted"/>
<reference evidence="2" key="1">
    <citation type="submission" date="2023-05" db="EMBL/GenBank/DDBJ databases">
        <title>Complete genome sequence of Agrobacterium larrymoorei CFBP5477.</title>
        <authorList>
            <person name="Yen H.-C."/>
            <person name="Chou L."/>
            <person name="Lin Y.-C."/>
            <person name="Lai E.-M."/>
            <person name="Kuo C.-H."/>
        </authorList>
    </citation>
    <scope>NUCLEOTIDE SEQUENCE</scope>
    <source>
        <strain evidence="2">CFBP5477</strain>
    </source>
</reference>
<evidence type="ECO:0000313" key="2">
    <source>
        <dbReference type="EMBL" id="WHA40167.1"/>
    </source>
</evidence>
<dbReference type="InterPro" id="IPR010064">
    <property type="entry name" value="HK97-gp10_tail"/>
</dbReference>
<evidence type="ECO:0000256" key="1">
    <source>
        <dbReference type="SAM" id="MobiDB-lite"/>
    </source>
</evidence>
<accession>A0AAF0KDP9</accession>
<feature type="region of interest" description="Disordered" evidence="1">
    <location>
        <begin position="56"/>
        <end position="75"/>
    </location>
</feature>
<dbReference type="AlphaFoldDB" id="A0AAF0KDP9"/>
<dbReference type="NCBIfam" id="TIGR01725">
    <property type="entry name" value="phge_HK97_gp10"/>
    <property type="match status" value="1"/>
</dbReference>